<dbReference type="RefSeq" id="WP_125321951.1">
    <property type="nucleotide sequence ID" value="NZ_AP024889.1"/>
</dbReference>
<dbReference type="EC" id="3.5.1.28" evidence="3"/>
<evidence type="ECO:0000256" key="2">
    <source>
        <dbReference type="ARBA" id="ARBA00007553"/>
    </source>
</evidence>
<dbReference type="SMART" id="SM00644">
    <property type="entry name" value="Ami_2"/>
    <property type="match status" value="1"/>
</dbReference>
<name>A0A427U236_9VIBR</name>
<proteinExistence type="inferred from homology"/>
<dbReference type="SUPFAM" id="SSF55846">
    <property type="entry name" value="N-acetylmuramoyl-L-alanine amidase-like"/>
    <property type="match status" value="1"/>
</dbReference>
<keyword evidence="4" id="KW-0378">Hydrolase</keyword>
<feature type="domain" description="N-acetylmuramoyl-L-alanine amidase" evidence="7">
    <location>
        <begin position="31"/>
        <end position="178"/>
    </location>
</feature>
<dbReference type="OrthoDB" id="9794842at2"/>
<dbReference type="GO" id="GO:0071555">
    <property type="term" value="P:cell wall organization"/>
    <property type="evidence" value="ECO:0007669"/>
    <property type="project" value="UniProtKB-KW"/>
</dbReference>
<keyword evidence="6" id="KW-0732">Signal</keyword>
<sequence>MMKKTISNIGKASFLAVALMGTSACSSFINMDTPNKNDRVQSVVIHYTQENTAKTLKLFSTPEASVSAHFVVTEEKVYQLADLNERAWHAGKSYWRGKSALNDTSIGIELVYEVDCNDVDNIGYAAEKMTCLYPDYPPALVVNLIKVLDKIYQAYPNINPVNIVAHQDIAPTRKSDPGPKFPWQYVYSQGYGAWYNSDDYLIEYSKLESQELSSDIFYKALEFYGYQPAQTSNHTDIIKAFQTHFTPWLISGEVSKESMAAVLALLKKYQPDQYLELTSEMDGFMLLEPDNTQCPSQSEECSQ</sequence>
<dbReference type="PROSITE" id="PS51257">
    <property type="entry name" value="PROKAR_LIPOPROTEIN"/>
    <property type="match status" value="1"/>
</dbReference>
<protein>
    <recommendedName>
        <fullName evidence="3">N-acetylmuramoyl-L-alanine amidase</fullName>
        <ecNumber evidence="3">3.5.1.28</ecNumber>
    </recommendedName>
</protein>
<evidence type="ECO:0000259" key="7">
    <source>
        <dbReference type="SMART" id="SM00644"/>
    </source>
</evidence>
<dbReference type="InterPro" id="IPR051206">
    <property type="entry name" value="NAMLAA_amidase_2"/>
</dbReference>
<evidence type="ECO:0000256" key="3">
    <source>
        <dbReference type="ARBA" id="ARBA00011901"/>
    </source>
</evidence>
<dbReference type="GO" id="GO:0009254">
    <property type="term" value="P:peptidoglycan turnover"/>
    <property type="evidence" value="ECO:0007669"/>
    <property type="project" value="TreeGrafter"/>
</dbReference>
<dbReference type="AlphaFoldDB" id="A0A427U236"/>
<comment type="caution">
    <text evidence="8">The sequence shown here is derived from an EMBL/GenBank/DDBJ whole genome shotgun (WGS) entry which is preliminary data.</text>
</comment>
<accession>A0A427U236</accession>
<dbReference type="Pfam" id="PF01510">
    <property type="entry name" value="Amidase_2"/>
    <property type="match status" value="1"/>
</dbReference>
<dbReference type="EMBL" id="RSFA01000054">
    <property type="protein sequence ID" value="RSD30734.1"/>
    <property type="molecule type" value="Genomic_DNA"/>
</dbReference>
<dbReference type="Gene3D" id="3.40.80.10">
    <property type="entry name" value="Peptidoglycan recognition protein-like"/>
    <property type="match status" value="1"/>
</dbReference>
<reference evidence="8 9" key="1">
    <citation type="submission" date="2018-12" db="EMBL/GenBank/DDBJ databases">
        <title>Genomic taxonomy of the Vibrionaceae family.</title>
        <authorList>
            <person name="Gomez-Gil B."/>
            <person name="Enciso-Ibarra K."/>
        </authorList>
    </citation>
    <scope>NUCLEOTIDE SEQUENCE [LARGE SCALE GENOMIC DNA]</scope>
    <source>
        <strain evidence="8 9">CAIM 594</strain>
    </source>
</reference>
<evidence type="ECO:0000256" key="4">
    <source>
        <dbReference type="ARBA" id="ARBA00022801"/>
    </source>
</evidence>
<dbReference type="Gene3D" id="1.10.101.10">
    <property type="entry name" value="PGBD-like superfamily/PGBD"/>
    <property type="match status" value="1"/>
</dbReference>
<comment type="similarity">
    <text evidence="2">Belongs to the N-acetylmuramoyl-L-alanine amidase 2 family.</text>
</comment>
<evidence type="ECO:0000313" key="9">
    <source>
        <dbReference type="Proteomes" id="UP000269041"/>
    </source>
</evidence>
<feature type="signal peptide" evidence="6">
    <location>
        <begin position="1"/>
        <end position="26"/>
    </location>
</feature>
<evidence type="ECO:0000256" key="6">
    <source>
        <dbReference type="SAM" id="SignalP"/>
    </source>
</evidence>
<dbReference type="Proteomes" id="UP000269041">
    <property type="component" value="Unassembled WGS sequence"/>
</dbReference>
<dbReference type="PANTHER" id="PTHR30417">
    <property type="entry name" value="N-ACETYLMURAMOYL-L-ALANINE AMIDASE AMID"/>
    <property type="match status" value="1"/>
</dbReference>
<gene>
    <name evidence="8" type="ORF">EJA03_12295</name>
</gene>
<dbReference type="InterPro" id="IPR036365">
    <property type="entry name" value="PGBD-like_sf"/>
</dbReference>
<organism evidence="8 9">
    <name type="scientific">Vibrio pectenicida</name>
    <dbReference type="NCBI Taxonomy" id="62763"/>
    <lineage>
        <taxon>Bacteria</taxon>
        <taxon>Pseudomonadati</taxon>
        <taxon>Pseudomonadota</taxon>
        <taxon>Gammaproteobacteria</taxon>
        <taxon>Vibrionales</taxon>
        <taxon>Vibrionaceae</taxon>
        <taxon>Vibrio</taxon>
    </lineage>
</organism>
<keyword evidence="9" id="KW-1185">Reference proteome</keyword>
<dbReference type="SUPFAM" id="SSF47090">
    <property type="entry name" value="PGBD-like"/>
    <property type="match status" value="1"/>
</dbReference>
<evidence type="ECO:0000256" key="1">
    <source>
        <dbReference type="ARBA" id="ARBA00001561"/>
    </source>
</evidence>
<evidence type="ECO:0000256" key="5">
    <source>
        <dbReference type="ARBA" id="ARBA00023316"/>
    </source>
</evidence>
<dbReference type="GO" id="GO:0008745">
    <property type="term" value="F:N-acetylmuramoyl-L-alanine amidase activity"/>
    <property type="evidence" value="ECO:0007669"/>
    <property type="project" value="UniProtKB-EC"/>
</dbReference>
<dbReference type="InterPro" id="IPR036505">
    <property type="entry name" value="Amidase/PGRP_sf"/>
</dbReference>
<dbReference type="CDD" id="cd06583">
    <property type="entry name" value="PGRP"/>
    <property type="match status" value="1"/>
</dbReference>
<comment type="catalytic activity">
    <reaction evidence="1">
        <text>Hydrolyzes the link between N-acetylmuramoyl residues and L-amino acid residues in certain cell-wall glycopeptides.</text>
        <dbReference type="EC" id="3.5.1.28"/>
    </reaction>
</comment>
<feature type="chain" id="PRO_5018983555" description="N-acetylmuramoyl-L-alanine amidase" evidence="6">
    <location>
        <begin position="27"/>
        <end position="303"/>
    </location>
</feature>
<dbReference type="PANTHER" id="PTHR30417:SF1">
    <property type="entry name" value="N-ACETYLMURAMOYL-L-ALANINE AMIDASE AMID"/>
    <property type="match status" value="1"/>
</dbReference>
<evidence type="ECO:0000313" key="8">
    <source>
        <dbReference type="EMBL" id="RSD30734.1"/>
    </source>
</evidence>
<dbReference type="InterPro" id="IPR002502">
    <property type="entry name" value="Amidase_domain"/>
</dbReference>
<dbReference type="InterPro" id="IPR036366">
    <property type="entry name" value="PGBDSf"/>
</dbReference>
<dbReference type="GO" id="GO:0009253">
    <property type="term" value="P:peptidoglycan catabolic process"/>
    <property type="evidence" value="ECO:0007669"/>
    <property type="project" value="InterPro"/>
</dbReference>
<keyword evidence="5" id="KW-0961">Cell wall biogenesis/degradation</keyword>